<feature type="non-terminal residue" evidence="7">
    <location>
        <position position="1"/>
    </location>
</feature>
<dbReference type="InParanoid" id="A0A165N1U4"/>
<dbReference type="STRING" id="1314782.A0A165N1U4"/>
<dbReference type="GO" id="GO:0016787">
    <property type="term" value="F:hydrolase activity"/>
    <property type="evidence" value="ECO:0007669"/>
    <property type="project" value="InterPro"/>
</dbReference>
<proteinExistence type="predicted"/>
<sequence>LLLNRQGVVVILRACWVFIILWCELGTFSWSLRDCDWPDTSLGSVRLTPEHVLIIADPQVLDHRSYPGRSEGLMRLSQFIVDWNLRKNWRVTSKLNPDAVVFLGDMMDGGRFDMSASEYESYFKRFQRIFKLRRPVPVYYLPGNHDIDLGDSETFSRYARERFQTHFGPLNQQLTAGNHTLILLDAPSLVNEDRKRVELGMGYDQWTPAPGGSAEFVQYLRPDRYKNGVVLFTHIPLYRPDGSSCGPLRERGTIRRGAGLGYQNTLSESASRFLLDRVQPILILSGDDHDYCEYNHTLVPYDSSSSERTAVREVTVKSFSMAMGIRRPGFQLLSLAAPQRNVYASVLSGQTVADRPCLLPDQLGIYLSVYVPLLLLSVAILLVANIF</sequence>
<evidence type="ECO:0000256" key="3">
    <source>
        <dbReference type="ARBA" id="ARBA00022989"/>
    </source>
</evidence>
<dbReference type="PANTHER" id="PTHR13315:SF4">
    <property type="entry name" value="METALLOPHOSPHOESTERASE, ISOFORM E"/>
    <property type="match status" value="1"/>
</dbReference>
<accession>A0A165N1U4</accession>
<reference evidence="7 8" key="1">
    <citation type="journal article" date="2016" name="Mol. Biol. Evol.">
        <title>Comparative Genomics of Early-Diverging Mushroom-Forming Fungi Provides Insights into the Origins of Lignocellulose Decay Capabilities.</title>
        <authorList>
            <person name="Nagy L.G."/>
            <person name="Riley R."/>
            <person name="Tritt A."/>
            <person name="Adam C."/>
            <person name="Daum C."/>
            <person name="Floudas D."/>
            <person name="Sun H."/>
            <person name="Yadav J.S."/>
            <person name="Pangilinan J."/>
            <person name="Larsson K.H."/>
            <person name="Matsuura K."/>
            <person name="Barry K."/>
            <person name="Labutti K."/>
            <person name="Kuo R."/>
            <person name="Ohm R.A."/>
            <person name="Bhattacharya S.S."/>
            <person name="Shirouzu T."/>
            <person name="Yoshinaga Y."/>
            <person name="Martin F.M."/>
            <person name="Grigoriev I.V."/>
            <person name="Hibbett D.S."/>
        </authorList>
    </citation>
    <scope>NUCLEOTIDE SEQUENCE [LARGE SCALE GENOMIC DNA]</scope>
    <source>
        <strain evidence="7 8">HHB14362 ss-1</strain>
    </source>
</reference>
<evidence type="ECO:0000313" key="8">
    <source>
        <dbReference type="Proteomes" id="UP000076761"/>
    </source>
</evidence>
<dbReference type="EMBL" id="KV425651">
    <property type="protein sequence ID" value="KZT19065.1"/>
    <property type="molecule type" value="Genomic_DNA"/>
</dbReference>
<dbReference type="InterPro" id="IPR033308">
    <property type="entry name" value="PGAP5/Cdc1/Ted1"/>
</dbReference>
<dbReference type="SUPFAM" id="SSF56300">
    <property type="entry name" value="Metallo-dependent phosphatases"/>
    <property type="match status" value="1"/>
</dbReference>
<evidence type="ECO:0000256" key="5">
    <source>
        <dbReference type="SAM" id="Phobius"/>
    </source>
</evidence>
<dbReference type="Proteomes" id="UP000076761">
    <property type="component" value="Unassembled WGS sequence"/>
</dbReference>
<evidence type="ECO:0000259" key="6">
    <source>
        <dbReference type="Pfam" id="PF00149"/>
    </source>
</evidence>
<dbReference type="AlphaFoldDB" id="A0A165N1U4"/>
<keyword evidence="2 5" id="KW-0812">Transmembrane</keyword>
<evidence type="ECO:0000256" key="1">
    <source>
        <dbReference type="ARBA" id="ARBA00004141"/>
    </source>
</evidence>
<dbReference type="GO" id="GO:0006506">
    <property type="term" value="P:GPI anchor biosynthetic process"/>
    <property type="evidence" value="ECO:0007669"/>
    <property type="project" value="InterPro"/>
</dbReference>
<feature type="non-terminal residue" evidence="7">
    <location>
        <position position="387"/>
    </location>
</feature>
<keyword evidence="4 5" id="KW-0472">Membrane</keyword>
<keyword evidence="3 5" id="KW-1133">Transmembrane helix</keyword>
<evidence type="ECO:0000313" key="7">
    <source>
        <dbReference type="EMBL" id="KZT19065.1"/>
    </source>
</evidence>
<organism evidence="7 8">
    <name type="scientific">Neolentinus lepideus HHB14362 ss-1</name>
    <dbReference type="NCBI Taxonomy" id="1314782"/>
    <lineage>
        <taxon>Eukaryota</taxon>
        <taxon>Fungi</taxon>
        <taxon>Dikarya</taxon>
        <taxon>Basidiomycota</taxon>
        <taxon>Agaricomycotina</taxon>
        <taxon>Agaricomycetes</taxon>
        <taxon>Gloeophyllales</taxon>
        <taxon>Gloeophyllaceae</taxon>
        <taxon>Neolentinus</taxon>
    </lineage>
</organism>
<feature type="domain" description="Calcineurin-like phosphoesterase" evidence="6">
    <location>
        <begin position="52"/>
        <end position="291"/>
    </location>
</feature>
<feature type="transmembrane region" description="Helical" evidence="5">
    <location>
        <begin position="363"/>
        <end position="384"/>
    </location>
</feature>
<dbReference type="Pfam" id="PF00149">
    <property type="entry name" value="Metallophos"/>
    <property type="match status" value="1"/>
</dbReference>
<name>A0A165N1U4_9AGAM</name>
<dbReference type="PANTHER" id="PTHR13315">
    <property type="entry name" value="METALLO PHOSPHOESTERASE RELATED"/>
    <property type="match status" value="1"/>
</dbReference>
<dbReference type="InterPro" id="IPR004843">
    <property type="entry name" value="Calcineurin-like_PHP"/>
</dbReference>
<evidence type="ECO:0000256" key="2">
    <source>
        <dbReference type="ARBA" id="ARBA00022692"/>
    </source>
</evidence>
<evidence type="ECO:0000256" key="4">
    <source>
        <dbReference type="ARBA" id="ARBA00023136"/>
    </source>
</evidence>
<dbReference type="GO" id="GO:0016020">
    <property type="term" value="C:membrane"/>
    <property type="evidence" value="ECO:0007669"/>
    <property type="project" value="UniProtKB-SubCell"/>
</dbReference>
<dbReference type="OrthoDB" id="5977743at2759"/>
<dbReference type="InterPro" id="IPR029052">
    <property type="entry name" value="Metallo-depent_PP-like"/>
</dbReference>
<dbReference type="FunCoup" id="A0A165N1U4">
    <property type="interactions" value="216"/>
</dbReference>
<gene>
    <name evidence="7" type="ORF">NEOLEDRAFT_1018729</name>
</gene>
<dbReference type="GO" id="GO:0005783">
    <property type="term" value="C:endoplasmic reticulum"/>
    <property type="evidence" value="ECO:0007669"/>
    <property type="project" value="TreeGrafter"/>
</dbReference>
<keyword evidence="8" id="KW-1185">Reference proteome</keyword>
<protein>
    <submittedName>
        <fullName evidence="7">Metallo-dependent phosphatase</fullName>
    </submittedName>
</protein>
<dbReference type="Gene3D" id="3.60.21.10">
    <property type="match status" value="1"/>
</dbReference>
<comment type="subcellular location">
    <subcellularLocation>
        <location evidence="1">Membrane</location>
        <topology evidence="1">Multi-pass membrane protein</topology>
    </subcellularLocation>
</comment>